<protein>
    <submittedName>
        <fullName evidence="2">Uncharacterized protein</fullName>
    </submittedName>
</protein>
<gene>
    <name evidence="2" type="ORF">EDD80_1258</name>
</gene>
<proteinExistence type="predicted"/>
<keyword evidence="1" id="KW-0812">Transmembrane</keyword>
<keyword evidence="1" id="KW-1133">Transmembrane helix</keyword>
<organism evidence="2 3">
    <name type="scientific">Anseongella ginsenosidimutans</name>
    <dbReference type="NCBI Taxonomy" id="496056"/>
    <lineage>
        <taxon>Bacteria</taxon>
        <taxon>Pseudomonadati</taxon>
        <taxon>Bacteroidota</taxon>
        <taxon>Sphingobacteriia</taxon>
        <taxon>Sphingobacteriales</taxon>
        <taxon>Sphingobacteriaceae</taxon>
        <taxon>Anseongella</taxon>
    </lineage>
</organism>
<comment type="caution">
    <text evidence="2">The sequence shown here is derived from an EMBL/GenBank/DDBJ whole genome shotgun (WGS) entry which is preliminary data.</text>
</comment>
<dbReference type="Proteomes" id="UP000295807">
    <property type="component" value="Unassembled WGS sequence"/>
</dbReference>
<feature type="transmembrane region" description="Helical" evidence="1">
    <location>
        <begin position="16"/>
        <end position="35"/>
    </location>
</feature>
<feature type="transmembrane region" description="Helical" evidence="1">
    <location>
        <begin position="55"/>
        <end position="74"/>
    </location>
</feature>
<sequence length="155" mass="18309">MKLFYPTKHGVIAPRWILRIAVAFLMISNIAWLGWGLRFGEMFHSKDYWQDLLTFSLIGVVIGELVFRMGLYNAKRLLPAFNMRRYILIQSLLGVLLPWLLLYGGGHYLPEWLGMDVDTFYYFRYRLPYALVWLMVLNILYVGCSLVFKTVTWQN</sequence>
<evidence type="ECO:0000313" key="3">
    <source>
        <dbReference type="Proteomes" id="UP000295807"/>
    </source>
</evidence>
<keyword evidence="1" id="KW-0472">Membrane</keyword>
<accession>A0A4R3KK06</accession>
<evidence type="ECO:0000256" key="1">
    <source>
        <dbReference type="SAM" id="Phobius"/>
    </source>
</evidence>
<keyword evidence="3" id="KW-1185">Reference proteome</keyword>
<name>A0A4R3KK06_9SPHI</name>
<dbReference type="RefSeq" id="WP_132130784.1">
    <property type="nucleotide sequence ID" value="NZ_CP042432.1"/>
</dbReference>
<feature type="transmembrane region" description="Helical" evidence="1">
    <location>
        <begin position="129"/>
        <end position="148"/>
    </location>
</feature>
<dbReference type="AlphaFoldDB" id="A0A4R3KK06"/>
<dbReference type="EMBL" id="SMAD01000025">
    <property type="protein sequence ID" value="TCS83917.1"/>
    <property type="molecule type" value="Genomic_DNA"/>
</dbReference>
<evidence type="ECO:0000313" key="2">
    <source>
        <dbReference type="EMBL" id="TCS83917.1"/>
    </source>
</evidence>
<reference evidence="2 3" key="1">
    <citation type="submission" date="2019-03" db="EMBL/GenBank/DDBJ databases">
        <title>Genomic Encyclopedia of Type Strains, Phase IV (KMG-IV): sequencing the most valuable type-strain genomes for metagenomic binning, comparative biology and taxonomic classification.</title>
        <authorList>
            <person name="Goeker M."/>
        </authorList>
    </citation>
    <scope>NUCLEOTIDE SEQUENCE [LARGE SCALE GENOMIC DNA]</scope>
    <source>
        <strain evidence="2 3">DSM 21100</strain>
    </source>
</reference>
<feature type="transmembrane region" description="Helical" evidence="1">
    <location>
        <begin position="86"/>
        <end position="109"/>
    </location>
</feature>